<accession>A0ABW5ULH9</accession>
<gene>
    <name evidence="2" type="ORF">ACFSW6_03980</name>
</gene>
<keyword evidence="1" id="KW-0732">Signal</keyword>
<dbReference type="RefSeq" id="WP_245633399.1">
    <property type="nucleotide sequence ID" value="NZ_BCNT01000011.1"/>
</dbReference>
<dbReference type="Proteomes" id="UP001597463">
    <property type="component" value="Unassembled WGS sequence"/>
</dbReference>
<name>A0ABW5ULH9_9BURK</name>
<feature type="chain" id="PRO_5045498250" description="Lipoprotein" evidence="1">
    <location>
        <begin position="33"/>
        <end position="173"/>
    </location>
</feature>
<keyword evidence="3" id="KW-1185">Reference proteome</keyword>
<comment type="caution">
    <text evidence="2">The sequence shown here is derived from an EMBL/GenBank/DDBJ whole genome shotgun (WGS) entry which is preliminary data.</text>
</comment>
<proteinExistence type="predicted"/>
<reference evidence="3" key="1">
    <citation type="journal article" date="2019" name="Int. J. Syst. Evol. Microbiol.">
        <title>The Global Catalogue of Microorganisms (GCM) 10K type strain sequencing project: providing services to taxonomists for standard genome sequencing and annotation.</title>
        <authorList>
            <consortium name="The Broad Institute Genomics Platform"/>
            <consortium name="The Broad Institute Genome Sequencing Center for Infectious Disease"/>
            <person name="Wu L."/>
            <person name="Ma J."/>
        </authorList>
    </citation>
    <scope>NUCLEOTIDE SEQUENCE [LARGE SCALE GENOMIC DNA]</scope>
    <source>
        <strain evidence="3">TISTR 1906</strain>
    </source>
</reference>
<evidence type="ECO:0008006" key="4">
    <source>
        <dbReference type="Google" id="ProtNLM"/>
    </source>
</evidence>
<evidence type="ECO:0000313" key="2">
    <source>
        <dbReference type="EMBL" id="MFD2753235.1"/>
    </source>
</evidence>
<feature type="signal peptide" evidence="1">
    <location>
        <begin position="1"/>
        <end position="32"/>
    </location>
</feature>
<dbReference type="EMBL" id="JBHUMV010000002">
    <property type="protein sequence ID" value="MFD2753235.1"/>
    <property type="molecule type" value="Genomic_DNA"/>
</dbReference>
<evidence type="ECO:0000313" key="3">
    <source>
        <dbReference type="Proteomes" id="UP001597463"/>
    </source>
</evidence>
<protein>
    <recommendedName>
        <fullName evidence="4">Lipoprotein</fullName>
    </recommendedName>
</protein>
<evidence type="ECO:0000256" key="1">
    <source>
        <dbReference type="SAM" id="SignalP"/>
    </source>
</evidence>
<sequence>MTVSALFRARAPMLSRTLICAAGIALLASACAQNSPPATPQPAGACPADSDMSDTQLLGQWSGSIEGQPGSVRIELGPHPEWKGTAKGHVLRGDARLPMVGDVDNGSVTLEESADGVHITGTWLGQVVAGSCGREIRGDYLPGEEARPQPFVLRKLAPALYSSPAPATAPIRH</sequence>
<organism evidence="2 3">
    <name type="scientific">Comamonas terrae</name>
    <dbReference type="NCBI Taxonomy" id="673548"/>
    <lineage>
        <taxon>Bacteria</taxon>
        <taxon>Pseudomonadati</taxon>
        <taxon>Pseudomonadota</taxon>
        <taxon>Betaproteobacteria</taxon>
        <taxon>Burkholderiales</taxon>
        <taxon>Comamonadaceae</taxon>
        <taxon>Comamonas</taxon>
    </lineage>
</organism>